<proteinExistence type="predicted"/>
<reference evidence="1" key="1">
    <citation type="submission" date="2020-05" db="EMBL/GenBank/DDBJ databases">
        <title>Large-scale comparative analyses of tick genomes elucidate their genetic diversity and vector capacities.</title>
        <authorList>
            <person name="Jia N."/>
            <person name="Wang J."/>
            <person name="Shi W."/>
            <person name="Du L."/>
            <person name="Sun Y."/>
            <person name="Zhan W."/>
            <person name="Jiang J."/>
            <person name="Wang Q."/>
            <person name="Zhang B."/>
            <person name="Ji P."/>
            <person name="Sakyi L.B."/>
            <person name="Cui X."/>
            <person name="Yuan T."/>
            <person name="Jiang B."/>
            <person name="Yang W."/>
            <person name="Lam T.T.-Y."/>
            <person name="Chang Q."/>
            <person name="Ding S."/>
            <person name="Wang X."/>
            <person name="Zhu J."/>
            <person name="Ruan X."/>
            <person name="Zhao L."/>
            <person name="Wei J."/>
            <person name="Que T."/>
            <person name="Du C."/>
            <person name="Cheng J."/>
            <person name="Dai P."/>
            <person name="Han X."/>
            <person name="Huang E."/>
            <person name="Gao Y."/>
            <person name="Liu J."/>
            <person name="Shao H."/>
            <person name="Ye R."/>
            <person name="Li L."/>
            <person name="Wei W."/>
            <person name="Wang X."/>
            <person name="Wang C."/>
            <person name="Yang T."/>
            <person name="Huo Q."/>
            <person name="Li W."/>
            <person name="Guo W."/>
            <person name="Chen H."/>
            <person name="Zhou L."/>
            <person name="Ni X."/>
            <person name="Tian J."/>
            <person name="Zhou Y."/>
            <person name="Sheng Y."/>
            <person name="Liu T."/>
            <person name="Pan Y."/>
            <person name="Xia L."/>
            <person name="Li J."/>
            <person name="Zhao F."/>
            <person name="Cao W."/>
        </authorList>
    </citation>
    <scope>NUCLEOTIDE SEQUENCE</scope>
    <source>
        <strain evidence="1">Dsil-2018</strain>
    </source>
</reference>
<evidence type="ECO:0000313" key="2">
    <source>
        <dbReference type="Proteomes" id="UP000821865"/>
    </source>
</evidence>
<name>A0ACB8CQC9_DERSI</name>
<comment type="caution">
    <text evidence="1">The sequence shown here is derived from an EMBL/GenBank/DDBJ whole genome shotgun (WGS) entry which is preliminary data.</text>
</comment>
<dbReference type="EMBL" id="CM023474">
    <property type="protein sequence ID" value="KAH7949218.1"/>
    <property type="molecule type" value="Genomic_DNA"/>
</dbReference>
<keyword evidence="2" id="KW-1185">Reference proteome</keyword>
<dbReference type="Proteomes" id="UP000821865">
    <property type="component" value="Chromosome 5"/>
</dbReference>
<organism evidence="1 2">
    <name type="scientific">Dermacentor silvarum</name>
    <name type="common">Tick</name>
    <dbReference type="NCBI Taxonomy" id="543639"/>
    <lineage>
        <taxon>Eukaryota</taxon>
        <taxon>Metazoa</taxon>
        <taxon>Ecdysozoa</taxon>
        <taxon>Arthropoda</taxon>
        <taxon>Chelicerata</taxon>
        <taxon>Arachnida</taxon>
        <taxon>Acari</taxon>
        <taxon>Parasitiformes</taxon>
        <taxon>Ixodida</taxon>
        <taxon>Ixodoidea</taxon>
        <taxon>Ixodidae</taxon>
        <taxon>Rhipicephalinae</taxon>
        <taxon>Dermacentor</taxon>
    </lineage>
</organism>
<protein>
    <submittedName>
        <fullName evidence="1">Uncharacterized protein</fullName>
    </submittedName>
</protein>
<sequence length="198" mass="22676">MPERTVLRIVSGVWWIAIVVLMNAFAGQMRACLLVKNELQRVGTLADIAARPHLKVYMLKKTIVTNYLEVSEYCTAGNSGQFYFGNEVMYTLMMSAYMSRNLDRNLRQRIKGIVTVMREAGIVNKAYDQVIPPLERCTIVEDEEQLKMQDMASIFVLYGAFTAVSVLVFLAEILVGRFARHRIGYVRRLRRNGSRQLD</sequence>
<accession>A0ACB8CQC9</accession>
<evidence type="ECO:0000313" key="1">
    <source>
        <dbReference type="EMBL" id="KAH7949218.1"/>
    </source>
</evidence>
<gene>
    <name evidence="1" type="ORF">HPB49_006453</name>
</gene>